<comment type="caution">
    <text evidence="2">The sequence shown here is derived from an EMBL/GenBank/DDBJ whole genome shotgun (WGS) entry which is preliminary data.</text>
</comment>
<sequence length="136" mass="14949">MATRAPPECRPPPAAATPPACRPPVRRRPALCAPTARLATARSAARWLEEEGGWREGRRSEEEGPAAARAPHCNVPPPQVLCRVVTRAALRREEGWLWEGGREEERPAAREVGEEEERPAAREVEKLASPSAHART</sequence>
<protein>
    <submittedName>
        <fullName evidence="2">Uncharacterized protein</fullName>
    </submittedName>
</protein>
<gene>
    <name evidence="2" type="ORF">PVAP13_7NG213117</name>
</gene>
<organism evidence="2 3">
    <name type="scientific">Panicum virgatum</name>
    <name type="common">Blackwell switchgrass</name>
    <dbReference type="NCBI Taxonomy" id="38727"/>
    <lineage>
        <taxon>Eukaryota</taxon>
        <taxon>Viridiplantae</taxon>
        <taxon>Streptophyta</taxon>
        <taxon>Embryophyta</taxon>
        <taxon>Tracheophyta</taxon>
        <taxon>Spermatophyta</taxon>
        <taxon>Magnoliopsida</taxon>
        <taxon>Liliopsida</taxon>
        <taxon>Poales</taxon>
        <taxon>Poaceae</taxon>
        <taxon>PACMAD clade</taxon>
        <taxon>Panicoideae</taxon>
        <taxon>Panicodae</taxon>
        <taxon>Paniceae</taxon>
        <taxon>Panicinae</taxon>
        <taxon>Panicum</taxon>
        <taxon>Panicum sect. Hiantes</taxon>
    </lineage>
</organism>
<feature type="compositionally biased region" description="Pro residues" evidence="1">
    <location>
        <begin position="8"/>
        <end position="22"/>
    </location>
</feature>
<feature type="compositionally biased region" description="Basic and acidic residues" evidence="1">
    <location>
        <begin position="101"/>
        <end position="126"/>
    </location>
</feature>
<feature type="compositionally biased region" description="Basic and acidic residues" evidence="1">
    <location>
        <begin position="47"/>
        <end position="62"/>
    </location>
</feature>
<feature type="compositionally biased region" description="Low complexity" evidence="1">
    <location>
        <begin position="30"/>
        <end position="46"/>
    </location>
</feature>
<dbReference type="EMBL" id="CM029050">
    <property type="protein sequence ID" value="KAG2565161.1"/>
    <property type="molecule type" value="Genomic_DNA"/>
</dbReference>
<keyword evidence="3" id="KW-1185">Reference proteome</keyword>
<feature type="region of interest" description="Disordered" evidence="1">
    <location>
        <begin position="1"/>
        <end position="77"/>
    </location>
</feature>
<reference evidence="2" key="1">
    <citation type="submission" date="2020-05" db="EMBL/GenBank/DDBJ databases">
        <title>WGS assembly of Panicum virgatum.</title>
        <authorList>
            <person name="Lovell J.T."/>
            <person name="Jenkins J."/>
            <person name="Shu S."/>
            <person name="Juenger T.E."/>
            <person name="Schmutz J."/>
        </authorList>
    </citation>
    <scope>NUCLEOTIDE SEQUENCE</scope>
    <source>
        <strain evidence="2">AP13</strain>
    </source>
</reference>
<evidence type="ECO:0000313" key="2">
    <source>
        <dbReference type="EMBL" id="KAG2565161.1"/>
    </source>
</evidence>
<evidence type="ECO:0000313" key="3">
    <source>
        <dbReference type="Proteomes" id="UP000823388"/>
    </source>
</evidence>
<evidence type="ECO:0000256" key="1">
    <source>
        <dbReference type="SAM" id="MobiDB-lite"/>
    </source>
</evidence>
<feature type="region of interest" description="Disordered" evidence="1">
    <location>
        <begin position="101"/>
        <end position="136"/>
    </location>
</feature>
<dbReference type="AlphaFoldDB" id="A0A8T0PS05"/>
<dbReference type="Proteomes" id="UP000823388">
    <property type="component" value="Chromosome 7N"/>
</dbReference>
<accession>A0A8T0PS05</accession>
<name>A0A8T0PS05_PANVG</name>
<proteinExistence type="predicted"/>